<keyword evidence="3" id="KW-1003">Cell membrane</keyword>
<dbReference type="PANTHER" id="PTHR33452">
    <property type="entry name" value="OXIDOREDUCTASE CATD-RELATED"/>
    <property type="match status" value="1"/>
</dbReference>
<proteinExistence type="inferred from homology"/>
<evidence type="ECO:0000256" key="1">
    <source>
        <dbReference type="ARBA" id="ARBA00004651"/>
    </source>
</evidence>
<dbReference type="Pfam" id="PF07681">
    <property type="entry name" value="DoxX"/>
    <property type="match status" value="1"/>
</dbReference>
<feature type="transmembrane region" description="Helical" evidence="7">
    <location>
        <begin position="85"/>
        <end position="104"/>
    </location>
</feature>
<evidence type="ECO:0000313" key="9">
    <source>
        <dbReference type="Proteomes" id="UP001331561"/>
    </source>
</evidence>
<comment type="subcellular location">
    <subcellularLocation>
        <location evidence="1">Cell membrane</location>
        <topology evidence="1">Multi-pass membrane protein</topology>
    </subcellularLocation>
</comment>
<name>A0ABU6K4A3_9RHOO</name>
<dbReference type="Proteomes" id="UP001331561">
    <property type="component" value="Unassembled WGS sequence"/>
</dbReference>
<feature type="transmembrane region" description="Helical" evidence="7">
    <location>
        <begin position="116"/>
        <end position="135"/>
    </location>
</feature>
<dbReference type="PANTHER" id="PTHR33452:SF1">
    <property type="entry name" value="INNER MEMBRANE PROTEIN YPHA-RELATED"/>
    <property type="match status" value="1"/>
</dbReference>
<keyword evidence="4 7" id="KW-0812">Transmembrane</keyword>
<organism evidence="8 9">
    <name type="scientific">Uliginosibacterium silvisoli</name>
    <dbReference type="NCBI Taxonomy" id="3114758"/>
    <lineage>
        <taxon>Bacteria</taxon>
        <taxon>Pseudomonadati</taxon>
        <taxon>Pseudomonadota</taxon>
        <taxon>Betaproteobacteria</taxon>
        <taxon>Rhodocyclales</taxon>
        <taxon>Zoogloeaceae</taxon>
        <taxon>Uliginosibacterium</taxon>
    </lineage>
</organism>
<keyword evidence="6 7" id="KW-0472">Membrane</keyword>
<evidence type="ECO:0000313" key="8">
    <source>
        <dbReference type="EMBL" id="MEC5386618.1"/>
    </source>
</evidence>
<protein>
    <submittedName>
        <fullName evidence="8">DoxX family protein</fullName>
    </submittedName>
</protein>
<dbReference type="InterPro" id="IPR051907">
    <property type="entry name" value="DoxX-like_oxidoreductase"/>
</dbReference>
<evidence type="ECO:0000256" key="2">
    <source>
        <dbReference type="ARBA" id="ARBA00006679"/>
    </source>
</evidence>
<keyword evidence="9" id="KW-1185">Reference proteome</keyword>
<evidence type="ECO:0000256" key="3">
    <source>
        <dbReference type="ARBA" id="ARBA00022475"/>
    </source>
</evidence>
<keyword evidence="5 7" id="KW-1133">Transmembrane helix</keyword>
<evidence type="ECO:0000256" key="6">
    <source>
        <dbReference type="ARBA" id="ARBA00023136"/>
    </source>
</evidence>
<dbReference type="RefSeq" id="WP_327599577.1">
    <property type="nucleotide sequence ID" value="NZ_JAYXHS010000002.1"/>
</dbReference>
<reference evidence="8 9" key="1">
    <citation type="submission" date="2024-01" db="EMBL/GenBank/DDBJ databases">
        <title>Uliginosibacterium soil sp. nov.</title>
        <authorList>
            <person name="Lv Y."/>
        </authorList>
    </citation>
    <scope>NUCLEOTIDE SEQUENCE [LARGE SCALE GENOMIC DNA]</scope>
    <source>
        <strain evidence="8 9">H3</strain>
    </source>
</reference>
<sequence>MSRTASSAIALNSTAEYGAFALRVSLGVIMIAHALLKVLVFTIPGTVGFFESIGLPGVLAYPVIAGEFFGGIALVVGFQTRLASLLLIPILLGATSAHTGNGWVFNAPNGGWEYPAFLVVGVVVQALLGNGAFSFDGWRAQQTGNLARA</sequence>
<dbReference type="EMBL" id="JAYXHS010000002">
    <property type="protein sequence ID" value="MEC5386618.1"/>
    <property type="molecule type" value="Genomic_DNA"/>
</dbReference>
<comment type="caution">
    <text evidence="8">The sequence shown here is derived from an EMBL/GenBank/DDBJ whole genome shotgun (WGS) entry which is preliminary data.</text>
</comment>
<gene>
    <name evidence="8" type="ORF">VVD49_12855</name>
</gene>
<feature type="transmembrane region" description="Helical" evidence="7">
    <location>
        <begin position="20"/>
        <end position="39"/>
    </location>
</feature>
<feature type="transmembrane region" description="Helical" evidence="7">
    <location>
        <begin position="59"/>
        <end position="78"/>
    </location>
</feature>
<dbReference type="InterPro" id="IPR032808">
    <property type="entry name" value="DoxX"/>
</dbReference>
<evidence type="ECO:0000256" key="4">
    <source>
        <dbReference type="ARBA" id="ARBA00022692"/>
    </source>
</evidence>
<evidence type="ECO:0000256" key="5">
    <source>
        <dbReference type="ARBA" id="ARBA00022989"/>
    </source>
</evidence>
<evidence type="ECO:0000256" key="7">
    <source>
        <dbReference type="SAM" id="Phobius"/>
    </source>
</evidence>
<accession>A0ABU6K4A3</accession>
<comment type="similarity">
    <text evidence="2">Belongs to the DoxX family.</text>
</comment>